<evidence type="ECO:0000256" key="2">
    <source>
        <dbReference type="ARBA" id="ARBA00022574"/>
    </source>
</evidence>
<comment type="similarity">
    <text evidence="1">Belongs to the WD repeat EIPR1 family.</text>
</comment>
<dbReference type="Pfam" id="PF00400">
    <property type="entry name" value="WD40"/>
    <property type="match status" value="1"/>
</dbReference>
<dbReference type="PROSITE" id="PS50294">
    <property type="entry name" value="WD_REPEATS_REGION"/>
    <property type="match status" value="1"/>
</dbReference>
<dbReference type="Pfam" id="PF23609">
    <property type="entry name" value="Beta-prop_EIPR1"/>
    <property type="match status" value="1"/>
</dbReference>
<reference evidence="7 8" key="1">
    <citation type="submission" date="2023-09" db="EMBL/GenBank/DDBJ databases">
        <title>Pangenome analysis of Batrachochytrium dendrobatidis and related Chytrids.</title>
        <authorList>
            <person name="Yacoub M.N."/>
            <person name="Stajich J.E."/>
            <person name="James T.Y."/>
        </authorList>
    </citation>
    <scope>NUCLEOTIDE SEQUENCE [LARGE SCALE GENOMIC DNA]</scope>
    <source>
        <strain evidence="7 8">JEL0888</strain>
    </source>
</reference>
<name>A0ABR4N0D0_9FUNG</name>
<dbReference type="InterPro" id="IPR059104">
    <property type="entry name" value="Beta-prop_EIPR1-like"/>
</dbReference>
<dbReference type="PANTHER" id="PTHR14205">
    <property type="entry name" value="WD-REPEAT PROTEIN"/>
    <property type="match status" value="1"/>
</dbReference>
<dbReference type="SUPFAM" id="SSF50978">
    <property type="entry name" value="WD40 repeat-like"/>
    <property type="match status" value="1"/>
</dbReference>
<gene>
    <name evidence="7" type="primary">TSSC1</name>
    <name evidence="7" type="ORF">HK105_207543</name>
</gene>
<dbReference type="InterPro" id="IPR015943">
    <property type="entry name" value="WD40/YVTN_repeat-like_dom_sf"/>
</dbReference>
<feature type="region of interest" description="Disordered" evidence="5">
    <location>
        <begin position="279"/>
        <end position="304"/>
    </location>
</feature>
<keyword evidence="2 4" id="KW-0853">WD repeat</keyword>
<dbReference type="Proteomes" id="UP001527925">
    <property type="component" value="Unassembled WGS sequence"/>
</dbReference>
<dbReference type="PANTHER" id="PTHR14205:SF15">
    <property type="entry name" value="EARP AND GARP COMPLEX-INTERACTING PROTEIN 1"/>
    <property type="match status" value="1"/>
</dbReference>
<sequence length="360" mass="38865">MLVPPSTAVQVHLIDFDEDHDEITHAAFAHPNEVLSISPAPAAADVFASCARQVAGAATSHQSLLWRFSKIDAEDDGRLRGGSGGSLEQVSALSPGSQLTAIHQVVWEPSGSASELVAIGKSGAGVFSLSGPDMVASFSHMIMLAPEPMQTPICGAWSPHSRSQIALGSGNTVGVWDLRSKSESARIDKAHELSVRCLDFNPNKAHQIVSGGDDCKIRIWDTRNTKTFVKEVSDHTHWVWSVSFNRSHDQLLLSSSSDCQVNLTSVVSVSSAVFFDPSQRAHGESGSPDGRARRSSDDEDATEYQSKTTDGLVASFDQHEEAVYSVAWSAADPWIFASLSYDGRVVVNQVPRDHKYKIIL</sequence>
<evidence type="ECO:0000313" key="7">
    <source>
        <dbReference type="EMBL" id="KAL2912977.1"/>
    </source>
</evidence>
<protein>
    <submittedName>
        <fullName evidence="7">Protein tssc1</fullName>
    </submittedName>
</protein>
<dbReference type="InterPro" id="IPR019775">
    <property type="entry name" value="WD40_repeat_CS"/>
</dbReference>
<dbReference type="EMBL" id="JADGIZ020000054">
    <property type="protein sequence ID" value="KAL2912977.1"/>
    <property type="molecule type" value="Genomic_DNA"/>
</dbReference>
<dbReference type="SMART" id="SM00320">
    <property type="entry name" value="WD40"/>
    <property type="match status" value="4"/>
</dbReference>
<organism evidence="7 8">
    <name type="scientific">Polyrhizophydium stewartii</name>
    <dbReference type="NCBI Taxonomy" id="2732419"/>
    <lineage>
        <taxon>Eukaryota</taxon>
        <taxon>Fungi</taxon>
        <taxon>Fungi incertae sedis</taxon>
        <taxon>Chytridiomycota</taxon>
        <taxon>Chytridiomycota incertae sedis</taxon>
        <taxon>Chytridiomycetes</taxon>
        <taxon>Rhizophydiales</taxon>
        <taxon>Rhizophydiales incertae sedis</taxon>
        <taxon>Polyrhizophydium</taxon>
    </lineage>
</organism>
<keyword evidence="3" id="KW-0677">Repeat</keyword>
<evidence type="ECO:0000256" key="5">
    <source>
        <dbReference type="SAM" id="MobiDB-lite"/>
    </source>
</evidence>
<dbReference type="Gene3D" id="2.130.10.10">
    <property type="entry name" value="YVTN repeat-like/Quinoprotein amine dehydrogenase"/>
    <property type="match status" value="1"/>
</dbReference>
<accession>A0ABR4N0D0</accession>
<dbReference type="InterPro" id="IPR040323">
    <property type="entry name" value="EIPR1"/>
</dbReference>
<comment type="caution">
    <text evidence="7">The sequence shown here is derived from an EMBL/GenBank/DDBJ whole genome shotgun (WGS) entry which is preliminary data.</text>
</comment>
<dbReference type="InterPro" id="IPR036322">
    <property type="entry name" value="WD40_repeat_dom_sf"/>
</dbReference>
<proteinExistence type="inferred from homology"/>
<evidence type="ECO:0000256" key="1">
    <source>
        <dbReference type="ARBA" id="ARBA00005672"/>
    </source>
</evidence>
<evidence type="ECO:0000313" key="8">
    <source>
        <dbReference type="Proteomes" id="UP001527925"/>
    </source>
</evidence>
<feature type="domain" description="EIPR1-like beta-propeller" evidence="6">
    <location>
        <begin position="10"/>
        <end position="263"/>
    </location>
</feature>
<evidence type="ECO:0000256" key="4">
    <source>
        <dbReference type="PROSITE-ProRule" id="PRU00221"/>
    </source>
</evidence>
<dbReference type="PROSITE" id="PS50082">
    <property type="entry name" value="WD_REPEATS_2"/>
    <property type="match status" value="1"/>
</dbReference>
<feature type="repeat" description="WD" evidence="4">
    <location>
        <begin position="188"/>
        <end position="230"/>
    </location>
</feature>
<evidence type="ECO:0000256" key="3">
    <source>
        <dbReference type="ARBA" id="ARBA00022737"/>
    </source>
</evidence>
<keyword evidence="8" id="KW-1185">Reference proteome</keyword>
<evidence type="ECO:0000259" key="6">
    <source>
        <dbReference type="Pfam" id="PF23609"/>
    </source>
</evidence>
<dbReference type="PROSITE" id="PS00678">
    <property type="entry name" value="WD_REPEATS_1"/>
    <property type="match status" value="1"/>
</dbReference>
<dbReference type="InterPro" id="IPR001680">
    <property type="entry name" value="WD40_rpt"/>
</dbReference>